<name>A0A7J9GEC6_9ROSI</name>
<evidence type="ECO:0000313" key="2">
    <source>
        <dbReference type="Proteomes" id="UP000593560"/>
    </source>
</evidence>
<organism evidence="1 2">
    <name type="scientific">Gossypium harknessii</name>
    <dbReference type="NCBI Taxonomy" id="34285"/>
    <lineage>
        <taxon>Eukaryota</taxon>
        <taxon>Viridiplantae</taxon>
        <taxon>Streptophyta</taxon>
        <taxon>Embryophyta</taxon>
        <taxon>Tracheophyta</taxon>
        <taxon>Spermatophyta</taxon>
        <taxon>Magnoliopsida</taxon>
        <taxon>eudicotyledons</taxon>
        <taxon>Gunneridae</taxon>
        <taxon>Pentapetalae</taxon>
        <taxon>rosids</taxon>
        <taxon>malvids</taxon>
        <taxon>Malvales</taxon>
        <taxon>Malvaceae</taxon>
        <taxon>Malvoideae</taxon>
        <taxon>Gossypium</taxon>
    </lineage>
</organism>
<dbReference type="AlphaFoldDB" id="A0A7J9GEC6"/>
<evidence type="ECO:0008006" key="3">
    <source>
        <dbReference type="Google" id="ProtNLM"/>
    </source>
</evidence>
<evidence type="ECO:0000313" key="1">
    <source>
        <dbReference type="EMBL" id="MBA0795919.1"/>
    </source>
</evidence>
<dbReference type="EMBL" id="JABFAD010000004">
    <property type="protein sequence ID" value="MBA0795919.1"/>
    <property type="molecule type" value="Genomic_DNA"/>
</dbReference>
<gene>
    <name evidence="1" type="ORF">Gohar_006742</name>
</gene>
<comment type="caution">
    <text evidence="1">The sequence shown here is derived from an EMBL/GenBank/DDBJ whole genome shotgun (WGS) entry which is preliminary data.</text>
</comment>
<proteinExistence type="predicted"/>
<protein>
    <recommendedName>
        <fullName evidence="3">Transposase MuDR plant domain-containing protein</fullName>
    </recommendedName>
</protein>
<sequence length="109" mass="12574">GTNYVDSSDFGSYGSDSDGEVVCRRSRHVCFDPNNPIPHLKLIMVFRGPKEFKTILAKIYVAIDNNDEFYKIKTFIETHKCSIIFKNRRASYKLDGEHFLSTIRVIPKL</sequence>
<dbReference type="OrthoDB" id="1001127at2759"/>
<reference evidence="1 2" key="1">
    <citation type="journal article" date="2019" name="Genome Biol. Evol.">
        <title>Insights into the evolution of the New World diploid cottons (Gossypium, subgenus Houzingenia) based on genome sequencing.</title>
        <authorList>
            <person name="Grover C.E."/>
            <person name="Arick M.A. 2nd"/>
            <person name="Thrash A."/>
            <person name="Conover J.L."/>
            <person name="Sanders W.S."/>
            <person name="Peterson D.G."/>
            <person name="Frelichowski J.E."/>
            <person name="Scheffler J.A."/>
            <person name="Scheffler B.E."/>
            <person name="Wendel J.F."/>
        </authorList>
    </citation>
    <scope>NUCLEOTIDE SEQUENCE [LARGE SCALE GENOMIC DNA]</scope>
    <source>
        <strain evidence="1">0</strain>
        <tissue evidence="1">Leaf</tissue>
    </source>
</reference>
<keyword evidence="2" id="KW-1185">Reference proteome</keyword>
<feature type="non-terminal residue" evidence="1">
    <location>
        <position position="1"/>
    </location>
</feature>
<dbReference type="Proteomes" id="UP000593560">
    <property type="component" value="Unassembled WGS sequence"/>
</dbReference>
<accession>A0A7J9GEC6</accession>